<evidence type="ECO:0000313" key="1">
    <source>
        <dbReference type="EMBL" id="CAD7607645.1"/>
    </source>
</evidence>
<sequence>MQSCRQLADWTDSHMSASSRDCPDTTSSTCSRPGCEISVTSSEKPIAGGGLQGSITLCTSLWYQGHDLSLSLHVEPPNWCQECIFKNEIHKEFEEKEDELDGKNLAIYRMAHGKVARLLFQQVPHSELEVNPLPTSFVTCGPSTKWNYPDVRRAKRNQPPTHRVMSVRHLDQPYGALTPMQSVLEAAGQS</sequence>
<dbReference type="AlphaFoldDB" id="A0A7R9K748"/>
<gene>
    <name evidence="1" type="ORF">TGEB3V08_LOCUS10218</name>
</gene>
<dbReference type="EMBL" id="OE845537">
    <property type="protein sequence ID" value="CAD7607645.1"/>
    <property type="molecule type" value="Genomic_DNA"/>
</dbReference>
<proteinExistence type="predicted"/>
<reference evidence="1" key="1">
    <citation type="submission" date="2020-11" db="EMBL/GenBank/DDBJ databases">
        <authorList>
            <person name="Tran Van P."/>
        </authorList>
    </citation>
    <scope>NUCLEOTIDE SEQUENCE</scope>
</reference>
<name>A0A7R9K748_TIMGE</name>
<accession>A0A7R9K748</accession>
<protein>
    <submittedName>
        <fullName evidence="1">Uncharacterized protein</fullName>
    </submittedName>
</protein>
<organism evidence="1">
    <name type="scientific">Timema genevievae</name>
    <name type="common">Walking stick</name>
    <dbReference type="NCBI Taxonomy" id="629358"/>
    <lineage>
        <taxon>Eukaryota</taxon>
        <taxon>Metazoa</taxon>
        <taxon>Ecdysozoa</taxon>
        <taxon>Arthropoda</taxon>
        <taxon>Hexapoda</taxon>
        <taxon>Insecta</taxon>
        <taxon>Pterygota</taxon>
        <taxon>Neoptera</taxon>
        <taxon>Polyneoptera</taxon>
        <taxon>Phasmatodea</taxon>
        <taxon>Timematodea</taxon>
        <taxon>Timematoidea</taxon>
        <taxon>Timematidae</taxon>
        <taxon>Timema</taxon>
    </lineage>
</organism>